<dbReference type="InterPro" id="IPR036390">
    <property type="entry name" value="WH_DNA-bd_sf"/>
</dbReference>
<dbReference type="InterPro" id="IPR036388">
    <property type="entry name" value="WH-like_DNA-bd_sf"/>
</dbReference>
<dbReference type="InterPro" id="IPR052362">
    <property type="entry name" value="HTH-GbsR_regulator"/>
</dbReference>
<evidence type="ECO:0000256" key="3">
    <source>
        <dbReference type="ARBA" id="ARBA00023163"/>
    </source>
</evidence>
<keyword evidence="2" id="KW-0238">DNA-binding</keyword>
<dbReference type="Gene3D" id="1.10.10.10">
    <property type="entry name" value="Winged helix-like DNA-binding domain superfamily/Winged helix DNA-binding domain"/>
    <property type="match status" value="1"/>
</dbReference>
<dbReference type="InterPro" id="IPR000835">
    <property type="entry name" value="HTH_MarR-typ"/>
</dbReference>
<dbReference type="Gene3D" id="1.10.287.160">
    <property type="entry name" value="HR1 repeat"/>
    <property type="match status" value="1"/>
</dbReference>
<gene>
    <name evidence="5" type="ORF">RM590_20745</name>
</gene>
<keyword evidence="3" id="KW-0804">Transcription</keyword>
<reference evidence="6" key="1">
    <citation type="submission" date="2023-07" db="EMBL/GenBank/DDBJ databases">
        <title>30 novel species of actinomycetes from the DSMZ collection.</title>
        <authorList>
            <person name="Nouioui I."/>
        </authorList>
    </citation>
    <scope>NUCLEOTIDE SEQUENCE [LARGE SCALE GENOMIC DNA]</scope>
    <source>
        <strain evidence="6">DSM 44938</strain>
    </source>
</reference>
<dbReference type="Proteomes" id="UP001183246">
    <property type="component" value="Unassembled WGS sequence"/>
</dbReference>
<dbReference type="EMBL" id="JAVREL010000012">
    <property type="protein sequence ID" value="MDT0345018.1"/>
    <property type="molecule type" value="Genomic_DNA"/>
</dbReference>
<proteinExistence type="predicted"/>
<sequence length="152" mass="17346">MAAFVERFAADMTEAGMQRMAARVFACLLVSQEETLSSAELAERLQISPAAISGAVRYLAQVHLVSRERQPGSRRERYRLHHDLWYEAMANRDTILSRWTTTMRSGVEVVGDGSPAGRRMSEAAEFLEFLQREMNDILDRWRARHHGDRPPA</sequence>
<keyword evidence="1" id="KW-0805">Transcription regulation</keyword>
<evidence type="ECO:0000313" key="5">
    <source>
        <dbReference type="EMBL" id="MDT0345018.1"/>
    </source>
</evidence>
<evidence type="ECO:0000259" key="4">
    <source>
        <dbReference type="Pfam" id="PF12802"/>
    </source>
</evidence>
<evidence type="ECO:0000256" key="1">
    <source>
        <dbReference type="ARBA" id="ARBA00023015"/>
    </source>
</evidence>
<dbReference type="Pfam" id="PF12802">
    <property type="entry name" value="MarR_2"/>
    <property type="match status" value="1"/>
</dbReference>
<dbReference type="PANTHER" id="PTHR38465:SF2">
    <property type="entry name" value="HTH-TYPE TRANSCRIPTIONAL REGULATOR MMPR5"/>
    <property type="match status" value="1"/>
</dbReference>
<accession>A0ABU2MTQ0</accession>
<evidence type="ECO:0000313" key="6">
    <source>
        <dbReference type="Proteomes" id="UP001183246"/>
    </source>
</evidence>
<dbReference type="PANTHER" id="PTHR38465">
    <property type="entry name" value="HTH-TYPE TRANSCRIPTIONAL REGULATOR MJ1563-RELATED"/>
    <property type="match status" value="1"/>
</dbReference>
<protein>
    <submittedName>
        <fullName evidence="5">MarR family transcriptional regulator</fullName>
    </submittedName>
</protein>
<evidence type="ECO:0000256" key="2">
    <source>
        <dbReference type="ARBA" id="ARBA00023125"/>
    </source>
</evidence>
<keyword evidence="6" id="KW-1185">Reference proteome</keyword>
<dbReference type="SUPFAM" id="SSF46785">
    <property type="entry name" value="Winged helix' DNA-binding domain"/>
    <property type="match status" value="1"/>
</dbReference>
<organism evidence="5 6">
    <name type="scientific">Streptomyces litchfieldiae</name>
    <dbReference type="NCBI Taxonomy" id="3075543"/>
    <lineage>
        <taxon>Bacteria</taxon>
        <taxon>Bacillati</taxon>
        <taxon>Actinomycetota</taxon>
        <taxon>Actinomycetes</taxon>
        <taxon>Kitasatosporales</taxon>
        <taxon>Streptomycetaceae</taxon>
        <taxon>Streptomyces</taxon>
    </lineage>
</organism>
<comment type="caution">
    <text evidence="5">The sequence shown here is derived from an EMBL/GenBank/DDBJ whole genome shotgun (WGS) entry which is preliminary data.</text>
</comment>
<name>A0ABU2MTQ0_9ACTN</name>
<feature type="domain" description="HTH marR-type" evidence="4">
    <location>
        <begin position="16"/>
        <end position="76"/>
    </location>
</feature>